<reference evidence="1 2" key="1">
    <citation type="submission" date="2019-05" db="EMBL/GenBank/DDBJ databases">
        <title>Mikania micrantha, genome provides insights into the molecular mechanism of rapid growth.</title>
        <authorList>
            <person name="Liu B."/>
        </authorList>
    </citation>
    <scope>NUCLEOTIDE SEQUENCE [LARGE SCALE GENOMIC DNA]</scope>
    <source>
        <strain evidence="1">NLD-2019</strain>
        <tissue evidence="1">Leaf</tissue>
    </source>
</reference>
<comment type="caution">
    <text evidence="1">The sequence shown here is derived from an EMBL/GenBank/DDBJ whole genome shotgun (WGS) entry which is preliminary data.</text>
</comment>
<dbReference type="EMBL" id="SZYD01000017">
    <property type="protein sequence ID" value="KAD3068073.1"/>
    <property type="molecule type" value="Genomic_DNA"/>
</dbReference>
<accession>A0A5N6M559</accession>
<protein>
    <submittedName>
        <fullName evidence="1">Uncharacterized protein</fullName>
    </submittedName>
</protein>
<dbReference type="Proteomes" id="UP000326396">
    <property type="component" value="Linkage Group LG7"/>
</dbReference>
<proteinExistence type="predicted"/>
<sequence length="156" mass="17718">MCVDCLACGFRDDFKLQGPLELPSKESNKMKCLLNRYGWLQEVLRLAPQQLQGGYGGWMVLLSFLLTFQAFNGASQCLRVPPRGSLKSSVYRNEIRDSNSPAHPSRTAKLQSGVLSVPRWVPEEPNRPNFVVSNRFSRISRLRSSFLDILALFHLF</sequence>
<evidence type="ECO:0000313" key="2">
    <source>
        <dbReference type="Proteomes" id="UP000326396"/>
    </source>
</evidence>
<name>A0A5N6M559_9ASTR</name>
<keyword evidence="2" id="KW-1185">Reference proteome</keyword>
<dbReference type="AlphaFoldDB" id="A0A5N6M559"/>
<organism evidence="1 2">
    <name type="scientific">Mikania micrantha</name>
    <name type="common">bitter vine</name>
    <dbReference type="NCBI Taxonomy" id="192012"/>
    <lineage>
        <taxon>Eukaryota</taxon>
        <taxon>Viridiplantae</taxon>
        <taxon>Streptophyta</taxon>
        <taxon>Embryophyta</taxon>
        <taxon>Tracheophyta</taxon>
        <taxon>Spermatophyta</taxon>
        <taxon>Magnoliopsida</taxon>
        <taxon>eudicotyledons</taxon>
        <taxon>Gunneridae</taxon>
        <taxon>Pentapetalae</taxon>
        <taxon>asterids</taxon>
        <taxon>campanulids</taxon>
        <taxon>Asterales</taxon>
        <taxon>Asteraceae</taxon>
        <taxon>Asteroideae</taxon>
        <taxon>Heliantheae alliance</taxon>
        <taxon>Eupatorieae</taxon>
        <taxon>Mikania</taxon>
    </lineage>
</organism>
<gene>
    <name evidence="1" type="ORF">E3N88_35953</name>
</gene>
<evidence type="ECO:0000313" key="1">
    <source>
        <dbReference type="EMBL" id="KAD3068073.1"/>
    </source>
</evidence>